<dbReference type="CDD" id="cd16917">
    <property type="entry name" value="HATPase_UhpB-NarQ-NarX-like"/>
    <property type="match status" value="1"/>
</dbReference>
<evidence type="ECO:0000256" key="6">
    <source>
        <dbReference type="ARBA" id="ARBA00022777"/>
    </source>
</evidence>
<comment type="catalytic activity">
    <reaction evidence="1">
        <text>ATP + protein L-histidine = ADP + protein N-phospho-L-histidine.</text>
        <dbReference type="EC" id="2.7.13.3"/>
    </reaction>
</comment>
<dbReference type="Gene3D" id="3.30.565.10">
    <property type="entry name" value="Histidine kinase-like ATPase, C-terminal domain"/>
    <property type="match status" value="1"/>
</dbReference>
<gene>
    <name evidence="13" type="ORF">QFZ46_001755</name>
</gene>
<proteinExistence type="predicted"/>
<evidence type="ECO:0000256" key="2">
    <source>
        <dbReference type="ARBA" id="ARBA00012438"/>
    </source>
</evidence>
<keyword evidence="10" id="KW-1133">Transmembrane helix</keyword>
<evidence type="ECO:0000256" key="9">
    <source>
        <dbReference type="SAM" id="Coils"/>
    </source>
</evidence>
<keyword evidence="3" id="KW-0597">Phosphoprotein</keyword>
<evidence type="ECO:0000259" key="12">
    <source>
        <dbReference type="Pfam" id="PF07730"/>
    </source>
</evidence>
<evidence type="ECO:0000256" key="8">
    <source>
        <dbReference type="ARBA" id="ARBA00023012"/>
    </source>
</evidence>
<dbReference type="InterPro" id="IPR036890">
    <property type="entry name" value="HATPase_C_sf"/>
</dbReference>
<dbReference type="InterPro" id="IPR003594">
    <property type="entry name" value="HATPase_dom"/>
</dbReference>
<accession>A0ABU0P8C8</accession>
<evidence type="ECO:0000313" key="14">
    <source>
        <dbReference type="Proteomes" id="UP001239085"/>
    </source>
</evidence>
<dbReference type="Proteomes" id="UP001239085">
    <property type="component" value="Unassembled WGS sequence"/>
</dbReference>
<evidence type="ECO:0000259" key="11">
    <source>
        <dbReference type="Pfam" id="PF02518"/>
    </source>
</evidence>
<feature type="domain" description="Histidine kinase/HSP90-like ATPase" evidence="11">
    <location>
        <begin position="337"/>
        <end position="425"/>
    </location>
</feature>
<dbReference type="SUPFAM" id="SSF55874">
    <property type="entry name" value="ATPase domain of HSP90 chaperone/DNA topoisomerase II/histidine kinase"/>
    <property type="match status" value="1"/>
</dbReference>
<dbReference type="Gene3D" id="1.20.5.1930">
    <property type="match status" value="1"/>
</dbReference>
<dbReference type="PANTHER" id="PTHR24421:SF10">
    <property type="entry name" value="NITRATE_NITRITE SENSOR PROTEIN NARQ"/>
    <property type="match status" value="1"/>
</dbReference>
<feature type="domain" description="Signal transduction histidine kinase subgroup 3 dimerisation and phosphoacceptor" evidence="12">
    <location>
        <begin position="232"/>
        <end position="295"/>
    </location>
</feature>
<organism evidence="13 14">
    <name type="scientific">Microbacterium murale</name>
    <dbReference type="NCBI Taxonomy" id="1081040"/>
    <lineage>
        <taxon>Bacteria</taxon>
        <taxon>Bacillati</taxon>
        <taxon>Actinomycetota</taxon>
        <taxon>Actinomycetes</taxon>
        <taxon>Micrococcales</taxon>
        <taxon>Microbacteriaceae</taxon>
        <taxon>Microbacterium</taxon>
    </lineage>
</organism>
<evidence type="ECO:0000256" key="1">
    <source>
        <dbReference type="ARBA" id="ARBA00000085"/>
    </source>
</evidence>
<comment type="caution">
    <text evidence="13">The sequence shown here is derived from an EMBL/GenBank/DDBJ whole genome shotgun (WGS) entry which is preliminary data.</text>
</comment>
<feature type="coiled-coil region" evidence="9">
    <location>
        <begin position="200"/>
        <end position="229"/>
    </location>
</feature>
<keyword evidence="10" id="KW-0472">Membrane</keyword>
<evidence type="ECO:0000256" key="10">
    <source>
        <dbReference type="SAM" id="Phobius"/>
    </source>
</evidence>
<dbReference type="InterPro" id="IPR011712">
    <property type="entry name" value="Sig_transdc_His_kin_sub3_dim/P"/>
</dbReference>
<feature type="transmembrane region" description="Helical" evidence="10">
    <location>
        <begin position="86"/>
        <end position="102"/>
    </location>
</feature>
<keyword evidence="7" id="KW-0067">ATP-binding</keyword>
<sequence length="428" mass="46386">MMASTQERIRRRLQWPLILWSDATPRTTWLHEVMQEQASGGLDAWYRRWRWVLDPIAMALLSVVMAAFGFRGIWGSYSLLPVDVSPWWALVLALPACGLALLKHRAPMLVLTAVAVLFAIDILTVGGVGTLVVLLDVLWLAVFVASPRVRRTLLLLLGASIIALFAAALVVAELPFAIAFLIAIQFGAIFGTDYWWAVAVAQANELADLHRQRAEAAEHESERDRTEAVNREREMMARELHDAVAGHVLAMAIRAEAALSTSPDETADRAALQAVRDAGLDAHTALRTMISVLRGGGGELAAAPRLEDLDGVITEARRTGLEVTETRSDERFSVVVEQTLVRIVRESLANCVRHAAGAKVDVVIAHADGSVGVSVESRGGSPRAHAAGNGWGLSMLNERVRALEGTFHAGPVDGGWSVHAELPLTVRT</sequence>
<feature type="transmembrane region" description="Helical" evidence="10">
    <location>
        <begin position="56"/>
        <end position="74"/>
    </location>
</feature>
<dbReference type="EC" id="2.7.13.3" evidence="2"/>
<keyword evidence="4" id="KW-0808">Transferase</keyword>
<feature type="transmembrane region" description="Helical" evidence="10">
    <location>
        <begin position="153"/>
        <end position="171"/>
    </location>
</feature>
<keyword evidence="6 13" id="KW-0418">Kinase</keyword>
<keyword evidence="5" id="KW-0547">Nucleotide-binding</keyword>
<dbReference type="PANTHER" id="PTHR24421">
    <property type="entry name" value="NITRATE/NITRITE SENSOR PROTEIN NARX-RELATED"/>
    <property type="match status" value="1"/>
</dbReference>
<dbReference type="InterPro" id="IPR050482">
    <property type="entry name" value="Sensor_HK_TwoCompSys"/>
</dbReference>
<keyword evidence="14" id="KW-1185">Reference proteome</keyword>
<keyword evidence="9" id="KW-0175">Coiled coil</keyword>
<dbReference type="GO" id="GO:0016301">
    <property type="term" value="F:kinase activity"/>
    <property type="evidence" value="ECO:0007669"/>
    <property type="project" value="UniProtKB-KW"/>
</dbReference>
<evidence type="ECO:0000256" key="4">
    <source>
        <dbReference type="ARBA" id="ARBA00022679"/>
    </source>
</evidence>
<dbReference type="EMBL" id="JAUSXK010000001">
    <property type="protein sequence ID" value="MDQ0643595.1"/>
    <property type="molecule type" value="Genomic_DNA"/>
</dbReference>
<feature type="transmembrane region" description="Helical" evidence="10">
    <location>
        <begin position="178"/>
        <end position="197"/>
    </location>
</feature>
<evidence type="ECO:0000256" key="7">
    <source>
        <dbReference type="ARBA" id="ARBA00022840"/>
    </source>
</evidence>
<protein>
    <recommendedName>
        <fullName evidence="2">histidine kinase</fullName>
        <ecNumber evidence="2">2.7.13.3</ecNumber>
    </recommendedName>
</protein>
<evidence type="ECO:0000256" key="5">
    <source>
        <dbReference type="ARBA" id="ARBA00022741"/>
    </source>
</evidence>
<evidence type="ECO:0000256" key="3">
    <source>
        <dbReference type="ARBA" id="ARBA00022553"/>
    </source>
</evidence>
<evidence type="ECO:0000313" key="13">
    <source>
        <dbReference type="EMBL" id="MDQ0643595.1"/>
    </source>
</evidence>
<feature type="transmembrane region" description="Helical" evidence="10">
    <location>
        <begin position="109"/>
        <end position="141"/>
    </location>
</feature>
<name>A0ABU0P8C8_9MICO</name>
<dbReference type="Pfam" id="PF07730">
    <property type="entry name" value="HisKA_3"/>
    <property type="match status" value="1"/>
</dbReference>
<dbReference type="Pfam" id="PF02518">
    <property type="entry name" value="HATPase_c"/>
    <property type="match status" value="1"/>
</dbReference>
<reference evidence="13 14" key="1">
    <citation type="submission" date="2023-07" db="EMBL/GenBank/DDBJ databases">
        <title>Comparative genomics of wheat-associated soil bacteria to identify genetic determinants of phenazine resistance.</title>
        <authorList>
            <person name="Mouncey N."/>
        </authorList>
    </citation>
    <scope>NUCLEOTIDE SEQUENCE [LARGE SCALE GENOMIC DNA]</scope>
    <source>
        <strain evidence="13 14">W2I7</strain>
    </source>
</reference>
<keyword evidence="8" id="KW-0902">Two-component regulatory system</keyword>
<keyword evidence="10" id="KW-0812">Transmembrane</keyword>